<keyword evidence="6" id="KW-0804">Transcription</keyword>
<dbReference type="GO" id="GO:0003681">
    <property type="term" value="F:bent DNA binding"/>
    <property type="evidence" value="ECO:0007669"/>
    <property type="project" value="TreeGrafter"/>
</dbReference>
<protein>
    <recommendedName>
        <fullName evidence="3">snRNA-activating protein complex subunit 3</fullName>
    </recommendedName>
    <alternativeName>
        <fullName evidence="10">Small nuclear RNA-activating complex polypeptide 3</fullName>
    </alternativeName>
</protein>
<dbReference type="EMBL" id="GEDC01020414">
    <property type="protein sequence ID" value="JAS16884.1"/>
    <property type="molecule type" value="Transcribed_RNA"/>
</dbReference>
<dbReference type="GO" id="GO:0042795">
    <property type="term" value="P:snRNA transcription by RNA polymerase II"/>
    <property type="evidence" value="ECO:0007669"/>
    <property type="project" value="TreeGrafter"/>
</dbReference>
<dbReference type="GO" id="GO:0001046">
    <property type="term" value="F:core promoter sequence-specific DNA binding"/>
    <property type="evidence" value="ECO:0007669"/>
    <property type="project" value="TreeGrafter"/>
</dbReference>
<comment type="function">
    <text evidence="8">Part of the SNAPc complex required for the transcription of both RNA polymerase II and III small-nuclear RNA genes. Binds to the proximal sequence element (PSE), a non-TATA-box basal promoter element common to these 2 types of genes. Recruits TBP and BRF2 to the U6 snRNA TATA box.</text>
</comment>
<dbReference type="PANTHER" id="PTHR13421:SF16">
    <property type="entry name" value="SNRNA-ACTIVATING PROTEIN COMPLEX SUBUNIT 3"/>
    <property type="match status" value="1"/>
</dbReference>
<dbReference type="PANTHER" id="PTHR13421">
    <property type="entry name" value="SNRNA-ACTIVATING PROTEIN COMPLEX SUBUNIT 3"/>
    <property type="match status" value="1"/>
</dbReference>
<evidence type="ECO:0000256" key="10">
    <source>
        <dbReference type="ARBA" id="ARBA00029606"/>
    </source>
</evidence>
<organism evidence="13">
    <name type="scientific">Clastoptera arizonana</name>
    <name type="common">Arizona spittle bug</name>
    <dbReference type="NCBI Taxonomy" id="38151"/>
    <lineage>
        <taxon>Eukaryota</taxon>
        <taxon>Metazoa</taxon>
        <taxon>Ecdysozoa</taxon>
        <taxon>Arthropoda</taxon>
        <taxon>Hexapoda</taxon>
        <taxon>Insecta</taxon>
        <taxon>Pterygota</taxon>
        <taxon>Neoptera</taxon>
        <taxon>Paraneoptera</taxon>
        <taxon>Hemiptera</taxon>
        <taxon>Auchenorrhyncha</taxon>
        <taxon>Cercopoidea</taxon>
        <taxon>Clastopteridae</taxon>
        <taxon>Clastoptera</taxon>
    </lineage>
</organism>
<evidence type="ECO:0000256" key="7">
    <source>
        <dbReference type="ARBA" id="ARBA00023242"/>
    </source>
</evidence>
<feature type="non-terminal residue" evidence="13">
    <location>
        <position position="1"/>
    </location>
</feature>
<evidence type="ECO:0000256" key="3">
    <source>
        <dbReference type="ARBA" id="ARBA00013634"/>
    </source>
</evidence>
<keyword evidence="5" id="KW-0238">DNA-binding</keyword>
<evidence type="ECO:0000256" key="8">
    <source>
        <dbReference type="ARBA" id="ARBA00025193"/>
    </source>
</evidence>
<evidence type="ECO:0000313" key="15">
    <source>
        <dbReference type="EMBL" id="JAS35813.1"/>
    </source>
</evidence>
<evidence type="ECO:0000256" key="1">
    <source>
        <dbReference type="ARBA" id="ARBA00004123"/>
    </source>
</evidence>
<dbReference type="InterPro" id="IPR022042">
    <property type="entry name" value="snRNA-activating_su3"/>
</dbReference>
<evidence type="ECO:0000256" key="9">
    <source>
        <dbReference type="ARBA" id="ARBA00025958"/>
    </source>
</evidence>
<accession>A0A1B6CYM0</accession>
<reference evidence="13" key="1">
    <citation type="submission" date="2015-12" db="EMBL/GenBank/DDBJ databases">
        <title>De novo transcriptome assembly of four potential Pierce s Disease insect vectors from Arizona vineyards.</title>
        <authorList>
            <person name="Tassone E.E."/>
        </authorList>
    </citation>
    <scope>NUCLEOTIDE SEQUENCE</scope>
</reference>
<dbReference type="Pfam" id="PF12251">
    <property type="entry name" value="SNAPC3"/>
    <property type="match status" value="1"/>
</dbReference>
<sequence>DDDDDDDDDDENDEKDDSPDLFFGQTFYVHFLVFQACRPFRKGAKLYEKKPKFDREVVLHADNTLADLRDKIVCEFDFSKSLSSPQNLTCRERFPSSMFCINRRFYIDKRKPEYKDYSESVKEWGRVHGNHATQSETLRMENTTMKDLEVTLRKPCLFQHLGDCDHLVLVSKIVYGYPNDAKFSKDYPKIEKFQEPRTSGCFFCGIGVPTRIVTKSKRVILDPSEYCTDCFKGYFEIEGKLIEPNASYFQAADKTVII</sequence>
<comment type="similarity">
    <text evidence="2">Belongs to the SNAPC3/SRD2 family.</text>
</comment>
<evidence type="ECO:0000313" key="13">
    <source>
        <dbReference type="EMBL" id="JAS18580.1"/>
    </source>
</evidence>
<proteinExistence type="inferred from homology"/>
<dbReference type="AlphaFoldDB" id="A0A1B6CYM0"/>
<keyword evidence="7" id="KW-0539">Nucleus</keyword>
<evidence type="ECO:0000313" key="11">
    <source>
        <dbReference type="EMBL" id="JAS06338.1"/>
    </source>
</evidence>
<evidence type="ECO:0000256" key="2">
    <source>
        <dbReference type="ARBA" id="ARBA00010410"/>
    </source>
</evidence>
<dbReference type="EMBL" id="GEDC01001485">
    <property type="protein sequence ID" value="JAS35813.1"/>
    <property type="molecule type" value="Transcribed_RNA"/>
</dbReference>
<dbReference type="GO" id="GO:0000978">
    <property type="term" value="F:RNA polymerase II cis-regulatory region sequence-specific DNA binding"/>
    <property type="evidence" value="ECO:0007669"/>
    <property type="project" value="TreeGrafter"/>
</dbReference>
<gene>
    <name evidence="14" type="ORF">g.16252</name>
    <name evidence="13" type="ORF">g.16253</name>
    <name evidence="12" type="ORF">g.16254</name>
    <name evidence="11" type="ORF">g.16255</name>
    <name evidence="15" type="ORF">g.16256</name>
</gene>
<comment type="subunit">
    <text evidence="9">Part of the SNAPc complex composed of 5 subunits: SNAPC1, SNAPC2, SNAPC3, SNAPC4 and SNAPC5. SNAPC3 interacts with SNAPC1.</text>
</comment>
<comment type="subcellular location">
    <subcellularLocation>
        <location evidence="1">Nucleus</location>
    </subcellularLocation>
</comment>
<dbReference type="GO" id="GO:0019185">
    <property type="term" value="C:snRNA-activating protein complex"/>
    <property type="evidence" value="ECO:0007669"/>
    <property type="project" value="TreeGrafter"/>
</dbReference>
<dbReference type="EMBL" id="GEDC01006429">
    <property type="protein sequence ID" value="JAS30869.1"/>
    <property type="molecule type" value="Transcribed_RNA"/>
</dbReference>
<keyword evidence="4" id="KW-0805">Transcription regulation</keyword>
<dbReference type="EMBL" id="GEDC01018718">
    <property type="protein sequence ID" value="JAS18580.1"/>
    <property type="molecule type" value="Transcribed_RNA"/>
</dbReference>
<evidence type="ECO:0000256" key="5">
    <source>
        <dbReference type="ARBA" id="ARBA00023125"/>
    </source>
</evidence>
<dbReference type="GO" id="GO:0001006">
    <property type="term" value="F:RNA polymerase III type 3 promoter sequence-specific DNA binding"/>
    <property type="evidence" value="ECO:0007669"/>
    <property type="project" value="TreeGrafter"/>
</dbReference>
<evidence type="ECO:0000313" key="14">
    <source>
        <dbReference type="EMBL" id="JAS30869.1"/>
    </source>
</evidence>
<evidence type="ECO:0000256" key="6">
    <source>
        <dbReference type="ARBA" id="ARBA00023163"/>
    </source>
</evidence>
<dbReference type="GO" id="GO:0042796">
    <property type="term" value="P:snRNA transcription by RNA polymerase III"/>
    <property type="evidence" value="ECO:0007669"/>
    <property type="project" value="TreeGrafter"/>
</dbReference>
<evidence type="ECO:0000256" key="4">
    <source>
        <dbReference type="ARBA" id="ARBA00023015"/>
    </source>
</evidence>
<dbReference type="EMBL" id="GEDC01030960">
    <property type="protein sequence ID" value="JAS06338.1"/>
    <property type="molecule type" value="Transcribed_RNA"/>
</dbReference>
<dbReference type="GO" id="GO:0005634">
    <property type="term" value="C:nucleus"/>
    <property type="evidence" value="ECO:0007669"/>
    <property type="project" value="UniProtKB-SubCell"/>
</dbReference>
<evidence type="ECO:0000313" key="12">
    <source>
        <dbReference type="EMBL" id="JAS16884.1"/>
    </source>
</evidence>
<name>A0A1B6CYM0_9HEMI</name>